<reference evidence="1" key="1">
    <citation type="journal article" date="2015" name="Nature">
        <title>Complex archaea that bridge the gap between prokaryotes and eukaryotes.</title>
        <authorList>
            <person name="Spang A."/>
            <person name="Saw J.H."/>
            <person name="Jorgensen S.L."/>
            <person name="Zaremba-Niedzwiedzka K."/>
            <person name="Martijn J."/>
            <person name="Lind A.E."/>
            <person name="van Eijk R."/>
            <person name="Schleper C."/>
            <person name="Guy L."/>
            <person name="Ettema T.J."/>
        </authorList>
    </citation>
    <scope>NUCLEOTIDE SEQUENCE</scope>
</reference>
<protein>
    <submittedName>
        <fullName evidence="1">Uncharacterized protein</fullName>
    </submittedName>
</protein>
<name>A0A0F9IZ80_9ZZZZ</name>
<organism evidence="1">
    <name type="scientific">marine sediment metagenome</name>
    <dbReference type="NCBI Taxonomy" id="412755"/>
    <lineage>
        <taxon>unclassified sequences</taxon>
        <taxon>metagenomes</taxon>
        <taxon>ecological metagenomes</taxon>
    </lineage>
</organism>
<sequence length="98" mass="10758">NKPDNPFSAEDDVSDILSYLHSKGVVIKVDRELPKEISKYFPKMGKHFQREMLRAGYVATVPLIELPTTGGVSGNPPLISEEGGTKDVIGKFSTIKKV</sequence>
<comment type="caution">
    <text evidence="1">The sequence shown here is derived from an EMBL/GenBank/DDBJ whole genome shotgun (WGS) entry which is preliminary data.</text>
</comment>
<dbReference type="EMBL" id="LAZR01019503">
    <property type="protein sequence ID" value="KKL92302.1"/>
    <property type="molecule type" value="Genomic_DNA"/>
</dbReference>
<gene>
    <name evidence="1" type="ORF">LCGC14_1886110</name>
</gene>
<dbReference type="AlphaFoldDB" id="A0A0F9IZ80"/>
<proteinExistence type="predicted"/>
<feature type="non-terminal residue" evidence="1">
    <location>
        <position position="1"/>
    </location>
</feature>
<accession>A0A0F9IZ80</accession>
<evidence type="ECO:0000313" key="1">
    <source>
        <dbReference type="EMBL" id="KKL92302.1"/>
    </source>
</evidence>